<proteinExistence type="predicted"/>
<evidence type="ECO:0000313" key="2">
    <source>
        <dbReference type="Proteomes" id="UP001469553"/>
    </source>
</evidence>
<name>A0ABV0YNJ0_9TELE</name>
<comment type="caution">
    <text evidence="1">The sequence shown here is derived from an EMBL/GenBank/DDBJ whole genome shotgun (WGS) entry which is preliminary data.</text>
</comment>
<sequence length="88" mass="10599">MRYFQELRRNKRMKMYLKRKMGKNATQRMMNLQMKKRKSLKLTERHFCQRTAKLHGPHQSETATRSLSFPAVYAKQASKLWHQNMGAL</sequence>
<dbReference type="EMBL" id="JAHRIP010038553">
    <property type="protein sequence ID" value="MEQ2295408.1"/>
    <property type="molecule type" value="Genomic_DNA"/>
</dbReference>
<organism evidence="1 2">
    <name type="scientific">Ameca splendens</name>
    <dbReference type="NCBI Taxonomy" id="208324"/>
    <lineage>
        <taxon>Eukaryota</taxon>
        <taxon>Metazoa</taxon>
        <taxon>Chordata</taxon>
        <taxon>Craniata</taxon>
        <taxon>Vertebrata</taxon>
        <taxon>Euteleostomi</taxon>
        <taxon>Actinopterygii</taxon>
        <taxon>Neopterygii</taxon>
        <taxon>Teleostei</taxon>
        <taxon>Neoteleostei</taxon>
        <taxon>Acanthomorphata</taxon>
        <taxon>Ovalentaria</taxon>
        <taxon>Atherinomorphae</taxon>
        <taxon>Cyprinodontiformes</taxon>
        <taxon>Goodeidae</taxon>
        <taxon>Ameca</taxon>
    </lineage>
</organism>
<protein>
    <submittedName>
        <fullName evidence="1">Uncharacterized protein</fullName>
    </submittedName>
</protein>
<keyword evidence="2" id="KW-1185">Reference proteome</keyword>
<accession>A0ABV0YNJ0</accession>
<dbReference type="Proteomes" id="UP001469553">
    <property type="component" value="Unassembled WGS sequence"/>
</dbReference>
<evidence type="ECO:0000313" key="1">
    <source>
        <dbReference type="EMBL" id="MEQ2295408.1"/>
    </source>
</evidence>
<reference evidence="1 2" key="1">
    <citation type="submission" date="2021-06" db="EMBL/GenBank/DDBJ databases">
        <authorList>
            <person name="Palmer J.M."/>
        </authorList>
    </citation>
    <scope>NUCLEOTIDE SEQUENCE [LARGE SCALE GENOMIC DNA]</scope>
    <source>
        <strain evidence="1 2">AS_MEX2019</strain>
        <tissue evidence="1">Muscle</tissue>
    </source>
</reference>
<gene>
    <name evidence="1" type="ORF">AMECASPLE_013976</name>
</gene>